<gene>
    <name evidence="4" type="ORF">THII_3934</name>
</gene>
<sequence>MIKHFFSRWLIFIFFILSLLTACGGGDEPSNMLTSTYRPPVSTTPTTPTNETLPIQFRIIDQQSNQQLIPSGGRTTIKRTAVYAAEPKDTGEIAPLIPLNISLHPPGAAKLEDAPKFTDKDGNLIFTVSDPGSENITVNISGRDTAQRGFDIQLYFGATATADVIQSTSTANGSIPTIIRVVAHDWKGAPIRGIPVELAFPPNSSATTYPLSSDDSSCTHNTGLDMKSDPDYFLKVPATVIAPTTSTGELCIGIVDMVPETLKVTPIVGGLTIGTYSLDFRTGTIATGEAITPEIIVKSNNVSADGVTTAKLIVLARNDVTKSPIPNVPIRIYSDSITAQLKIGGELQTFSITGNTGASGYIELTVTDTIAETVNLTAVTTSGETVANATQAIIFTTGESATGIKPTTITLDKPIPEKAEANGQSSISLVGQITSKISAEATEEVPVADFPVSILVSGGSAKMTIANDGKTNEAGFFVVTFTDTVVEQFTARAVAGTVSSSSEKIEFTAVAAQPTVPGETPTVVVVPATVTLIASPPTQIADGTAKITLVARVRDNRNIPLKDAQVEITADSDTSPIIFDKTQQATDAGGSATFTATSTAVGEFTVTVQAWVVDKNNQLVGSPVRNSRSITFVSADTPVTNLNIESITDDYQKATGKDAIKVKVSAKNDRGQPVKNAPIVVQLSAGEETKAIPAKGFTGDDGSFETAITSTRAGKVGVSFAVEQTSVTTSPTTINFVATDSTVPGGGPPVSQIDLKVENNNQPADGQSKITLIVIPRDAQNTPLFGKEVVLFTNAQQEIGFDNAAGKTNELGEFRTTITSAKPQSFQVTAALKGQTAPITTQTLTFVAPAPATSAVIDFQILNDNQPANNESESILVVTVKAANGTPVKDAAVKFLADDPNLKIGEGKTNEIGEFRVAVKHNVPGTFRIIPVVDTIPGTPKYITFTPLAGAVIPASIQLEVIGDAQKPADGQAAINLRAVVFDNQGKPLPGVDMELVSNSTNAKIAAATGKTNSLGEFLTTVTDAVAETVNITPIAKDAKGTQVTGAPVALTFVAIGLEVADLSVTVIDNNQDANGKDPVVIQVIARDSGGRAVPNVPIVVQMPTGTSAVAKVDDQQKKDAQGQVVTDDTGVFKVGITSRQAGDVHVSISVKDTEIAHPPVTVTFKPSSDSAAFPSTVELLAVDSPQPANGKSKITLVVIPRDASGNPLPGKSVSLIADSDKVTIAAATDSKTNALGEFRTTVTTTEDMTDSLTEILTVNITPVSEGVVGEPTPVVFTPVSVPIPATLTLTADKNSVEISTDQENFATLTVLTRDGDGSPMPKVPVKLLVSPSDKGNDITGSTIFDKFKGNTDDATGTFVAKVKNSLPGTVKVTAVALSKTDGEPILNSNTIEIVFKPAATSNVKEVSSLDLIATSFQLSSASPTEGVIITAIVKDEHNNLVDGATVSFETSSGEIQPIQIVTAGQTTTQAVAGKTDASGRAQARLTTLGNPDNRTITVRATVPTATGEIREDTIEIEVTGSKVGISGPSAVIANTDANFVITVTNSAGSGIANKAVTLTSDLGNTFDPPSPTTNTLGQASVKLIATHAGKDTITASASGADSATFKLTISDSNFIVEPTGNNPLCTSIADYEDTNNNRILDPGEDLNNNGILDLGCRISLQATAGQQFKVHWDEGGINQVNEKLLLSTTRGQLDSNQVITDLINGNATFTVRPSGNAGSAIITIQSEKPGGPSQQLTLRFVATNPKFINVQANPAVIGVNPVGTETQQSKILAVVRDADNNLVAGQQVEFLLTDISGGRITQGSAITDDFGRTSTTYIAGPSTSAANGVAIRAVVTGTDIAEVVNLTVAKQSLFVTLGSGNVILKEEGIRYKVPFTALVTDSNGTPISDAEVILSIYPSRYAKGTAGLNADKKVTLDAIGCDNEDINRNGLLDIGEEKNGNNQLDPGNVITVDNLTIKTGTNGYADFNVVYAIQYAWWVEAEIMARVSVGGSESSDTLFFTTTCLATDVPDNCPLPSPFGKDKACDNTK</sequence>
<reference evidence="4 5" key="1">
    <citation type="journal article" date="2014" name="ISME J.">
        <title>Ecophysiology of Thioploca ingrica as revealed by the complete genome sequence supplemented with proteomic evidence.</title>
        <authorList>
            <person name="Kojima H."/>
            <person name="Ogura Y."/>
            <person name="Yamamoto N."/>
            <person name="Togashi T."/>
            <person name="Mori H."/>
            <person name="Watanabe T."/>
            <person name="Nemoto F."/>
            <person name="Kurokawa K."/>
            <person name="Hayashi T."/>
            <person name="Fukui M."/>
        </authorList>
    </citation>
    <scope>NUCLEOTIDE SEQUENCE [LARGE SCALE GENOMIC DNA]</scope>
</reference>
<comment type="similarity">
    <text evidence="1">Belongs to the intimin/invasin family.</text>
</comment>
<proteinExistence type="inferred from homology"/>
<name>A0A090BW98_9GAMM</name>
<dbReference type="InterPro" id="IPR013783">
    <property type="entry name" value="Ig-like_fold"/>
</dbReference>
<evidence type="ECO:0000313" key="5">
    <source>
        <dbReference type="Proteomes" id="UP000031623"/>
    </source>
</evidence>
<organism evidence="4 5">
    <name type="scientific">Thioploca ingrica</name>
    <dbReference type="NCBI Taxonomy" id="40754"/>
    <lineage>
        <taxon>Bacteria</taxon>
        <taxon>Pseudomonadati</taxon>
        <taxon>Pseudomonadota</taxon>
        <taxon>Gammaproteobacteria</taxon>
        <taxon>Thiotrichales</taxon>
        <taxon>Thiotrichaceae</taxon>
        <taxon>Thioploca</taxon>
    </lineage>
</organism>
<dbReference type="GO" id="GO:0009279">
    <property type="term" value="C:cell outer membrane"/>
    <property type="evidence" value="ECO:0007669"/>
    <property type="project" value="TreeGrafter"/>
</dbReference>
<feature type="region of interest" description="Disordered" evidence="2">
    <location>
        <begin position="31"/>
        <end position="50"/>
    </location>
</feature>
<evidence type="ECO:0000313" key="4">
    <source>
        <dbReference type="EMBL" id="BAP58231.1"/>
    </source>
</evidence>
<dbReference type="InterPro" id="IPR051715">
    <property type="entry name" value="Intimin-Invasin_domain"/>
</dbReference>
<evidence type="ECO:0000256" key="1">
    <source>
        <dbReference type="ARBA" id="ARBA00010116"/>
    </source>
</evidence>
<dbReference type="Pfam" id="PF02369">
    <property type="entry name" value="Big_1"/>
    <property type="match status" value="7"/>
</dbReference>
<dbReference type="SUPFAM" id="SSF49373">
    <property type="entry name" value="Invasin/intimin cell-adhesion fragments"/>
    <property type="match status" value="11"/>
</dbReference>
<dbReference type="PANTHER" id="PTHR39576:SF1">
    <property type="entry name" value="INVASIN"/>
    <property type="match status" value="1"/>
</dbReference>
<dbReference type="InterPro" id="IPR008964">
    <property type="entry name" value="Invasin/intimin_cell_adhesion"/>
</dbReference>
<dbReference type="SMART" id="SM00634">
    <property type="entry name" value="BID_1"/>
    <property type="match status" value="9"/>
</dbReference>
<dbReference type="KEGG" id="tig:THII_3934"/>
<dbReference type="PANTHER" id="PTHR39576">
    <property type="entry name" value="ATTACHING AND EFFACING PROTEIN HOMOLOG-RELATED-RELATED"/>
    <property type="match status" value="1"/>
</dbReference>
<dbReference type="Gene3D" id="2.60.40.10">
    <property type="entry name" value="Immunoglobulins"/>
    <property type="match status" value="12"/>
</dbReference>
<feature type="compositionally biased region" description="Low complexity" evidence="2">
    <location>
        <begin position="34"/>
        <end position="50"/>
    </location>
</feature>
<feature type="domain" description="Big-1" evidence="3">
    <location>
        <begin position="1062"/>
        <end position="1166"/>
    </location>
</feature>
<dbReference type="PROSITE" id="PS51127">
    <property type="entry name" value="BIG1"/>
    <property type="match status" value="3"/>
</dbReference>
<dbReference type="PROSITE" id="PS51257">
    <property type="entry name" value="PROKAR_LIPOPROTEIN"/>
    <property type="match status" value="1"/>
</dbReference>
<feature type="domain" description="Big-1" evidence="3">
    <location>
        <begin position="529"/>
        <end position="633"/>
    </location>
</feature>
<dbReference type="Proteomes" id="UP000031623">
    <property type="component" value="Chromosome"/>
</dbReference>
<dbReference type="HOGENOM" id="CLU_237550_0_0_6"/>
<feature type="domain" description="Big-1" evidence="3">
    <location>
        <begin position="752"/>
        <end position="847"/>
    </location>
</feature>
<dbReference type="InterPro" id="IPR003344">
    <property type="entry name" value="Big_1_dom"/>
</dbReference>
<keyword evidence="5" id="KW-1185">Reference proteome</keyword>
<dbReference type="OrthoDB" id="5620247at2"/>
<protein>
    <submittedName>
        <fullName evidence="4">Adhesin</fullName>
    </submittedName>
</protein>
<evidence type="ECO:0000256" key="2">
    <source>
        <dbReference type="SAM" id="MobiDB-lite"/>
    </source>
</evidence>
<dbReference type="STRING" id="40754.THII_3934"/>
<dbReference type="EMBL" id="AP014633">
    <property type="protein sequence ID" value="BAP58231.1"/>
    <property type="molecule type" value="Genomic_DNA"/>
</dbReference>
<accession>A0A090BW98</accession>
<evidence type="ECO:0000259" key="3">
    <source>
        <dbReference type="PROSITE" id="PS51127"/>
    </source>
</evidence>